<feature type="region of interest" description="Disordered" evidence="1">
    <location>
        <begin position="88"/>
        <end position="123"/>
    </location>
</feature>
<gene>
    <name evidence="2" type="ORF">JP75_07925</name>
</gene>
<proteinExistence type="predicted"/>
<dbReference type="EMBL" id="JQGC01000006">
    <property type="protein sequence ID" value="KFL31467.1"/>
    <property type="molecule type" value="Genomic_DNA"/>
</dbReference>
<reference evidence="2 3" key="1">
    <citation type="submission" date="2014-08" db="EMBL/GenBank/DDBJ databases">
        <authorList>
            <person name="Hassan Y.I."/>
            <person name="Lepp D."/>
            <person name="Zhou T."/>
        </authorList>
    </citation>
    <scope>NUCLEOTIDE SEQUENCE [LARGE SCALE GENOMIC DNA]</scope>
    <source>
        <strain evidence="2 3">IFO13584</strain>
    </source>
</reference>
<sequence length="123" mass="14224">MSIVRPARHSFLRPRRHFQQSVLDIKLPKDMKHSRMVATEPTADCSARKLGVTEDQQDSLMTRRDDMAKTARPEDIALHYAVLHRHKSENASPRRIGLKVNSPVHRQEQFFREPAHIHGRTSA</sequence>
<name>A0A087M3L4_9HYPH</name>
<evidence type="ECO:0000256" key="1">
    <source>
        <dbReference type="SAM" id="MobiDB-lite"/>
    </source>
</evidence>
<dbReference type="AlphaFoldDB" id="A0A087M3L4"/>
<keyword evidence="3" id="KW-1185">Reference proteome</keyword>
<accession>A0A087M3L4</accession>
<dbReference type="Proteomes" id="UP000028981">
    <property type="component" value="Unassembled WGS sequence"/>
</dbReference>
<feature type="compositionally biased region" description="Basic and acidic residues" evidence="1">
    <location>
        <begin position="105"/>
        <end position="116"/>
    </location>
</feature>
<organism evidence="2 3">
    <name type="scientific">Devosia riboflavina</name>
    <dbReference type="NCBI Taxonomy" id="46914"/>
    <lineage>
        <taxon>Bacteria</taxon>
        <taxon>Pseudomonadati</taxon>
        <taxon>Pseudomonadota</taxon>
        <taxon>Alphaproteobacteria</taxon>
        <taxon>Hyphomicrobiales</taxon>
        <taxon>Devosiaceae</taxon>
        <taxon>Devosia</taxon>
    </lineage>
</organism>
<protein>
    <submittedName>
        <fullName evidence="2">Uncharacterized protein</fullName>
    </submittedName>
</protein>
<evidence type="ECO:0000313" key="3">
    <source>
        <dbReference type="Proteomes" id="UP000028981"/>
    </source>
</evidence>
<comment type="caution">
    <text evidence="2">The sequence shown here is derived from an EMBL/GenBank/DDBJ whole genome shotgun (WGS) entry which is preliminary data.</text>
</comment>
<evidence type="ECO:0000313" key="2">
    <source>
        <dbReference type="EMBL" id="KFL31467.1"/>
    </source>
</evidence>